<dbReference type="SMART" id="SM00827">
    <property type="entry name" value="PKS_AT"/>
    <property type="match status" value="1"/>
</dbReference>
<accession>A0A0U2TS29</accession>
<feature type="region of interest" description="C-terminal hotdog fold" evidence="11">
    <location>
        <begin position="1090"/>
        <end position="1241"/>
    </location>
</feature>
<dbReference type="Gene3D" id="3.40.50.150">
    <property type="entry name" value="Vaccinia Virus protein VP39"/>
    <property type="match status" value="1"/>
</dbReference>
<dbReference type="CDD" id="cd05930">
    <property type="entry name" value="A_NRPS"/>
    <property type="match status" value="1"/>
</dbReference>
<dbReference type="GO" id="GO:0016874">
    <property type="term" value="F:ligase activity"/>
    <property type="evidence" value="ECO:0007669"/>
    <property type="project" value="UniProtKB-KW"/>
</dbReference>
<dbReference type="SUPFAM" id="SSF52151">
    <property type="entry name" value="FabD/lysophospholipase-like"/>
    <property type="match status" value="1"/>
</dbReference>
<feature type="domain" description="PKS/mFAS DH" evidence="15">
    <location>
        <begin position="940"/>
        <end position="1241"/>
    </location>
</feature>
<dbReference type="Gene3D" id="3.40.366.10">
    <property type="entry name" value="Malonyl-Coenzyme A Acyl Carrier Protein, domain 2"/>
    <property type="match status" value="1"/>
</dbReference>
<keyword evidence="7" id="KW-0677">Repeat</keyword>
<dbReference type="InterPro" id="IPR014043">
    <property type="entry name" value="Acyl_transferase_dom"/>
</dbReference>
<dbReference type="InterPro" id="IPR013120">
    <property type="entry name" value="FAR_NAD-bd"/>
</dbReference>
<keyword evidence="8" id="KW-0560">Oxidoreductase</keyword>
<dbReference type="SMART" id="SM00826">
    <property type="entry name" value="PKS_DH"/>
    <property type="match status" value="1"/>
</dbReference>
<evidence type="ECO:0000256" key="11">
    <source>
        <dbReference type="PROSITE-ProRule" id="PRU01363"/>
    </source>
</evidence>
<dbReference type="Gene3D" id="3.30.559.30">
    <property type="entry name" value="Nonribosomal peptide synthetase, condensation domain"/>
    <property type="match status" value="1"/>
</dbReference>
<dbReference type="PROSITE" id="PS00455">
    <property type="entry name" value="AMP_BINDING"/>
    <property type="match status" value="1"/>
</dbReference>
<dbReference type="GO" id="GO:0004312">
    <property type="term" value="F:fatty acid synthase activity"/>
    <property type="evidence" value="ECO:0007669"/>
    <property type="project" value="TreeGrafter"/>
</dbReference>
<dbReference type="InterPro" id="IPR045851">
    <property type="entry name" value="AMP-bd_C_sf"/>
</dbReference>
<dbReference type="InterPro" id="IPR000873">
    <property type="entry name" value="AMP-dep_synth/lig_dom"/>
</dbReference>
<evidence type="ECO:0000256" key="1">
    <source>
        <dbReference type="ARBA" id="ARBA00004685"/>
    </source>
</evidence>
<dbReference type="InterPro" id="IPR001227">
    <property type="entry name" value="Ac_transferase_dom_sf"/>
</dbReference>
<dbReference type="CDD" id="cd02440">
    <property type="entry name" value="AdoMet_MTases"/>
    <property type="match status" value="1"/>
</dbReference>
<dbReference type="Gene3D" id="3.30.559.10">
    <property type="entry name" value="Chloramphenicol acetyltransferase-like domain"/>
    <property type="match status" value="1"/>
</dbReference>
<dbReference type="Gene3D" id="3.40.50.720">
    <property type="entry name" value="NAD(P)-binding Rossmann-like Domain"/>
    <property type="match status" value="3"/>
</dbReference>
<dbReference type="InterPro" id="IPR020807">
    <property type="entry name" value="PKS_DH"/>
</dbReference>
<evidence type="ECO:0000256" key="10">
    <source>
        <dbReference type="ARBA" id="ARBA00029443"/>
    </source>
</evidence>
<feature type="compositionally biased region" description="Low complexity" evidence="12">
    <location>
        <begin position="2471"/>
        <end position="2484"/>
    </location>
</feature>
<dbReference type="SUPFAM" id="SSF53335">
    <property type="entry name" value="S-adenosyl-L-methionine-dependent methyltransferases"/>
    <property type="match status" value="1"/>
</dbReference>
<feature type="domain" description="Carrier" evidence="13">
    <location>
        <begin position="3499"/>
        <end position="3577"/>
    </location>
</feature>
<evidence type="ECO:0000256" key="6">
    <source>
        <dbReference type="ARBA" id="ARBA00022679"/>
    </source>
</evidence>
<evidence type="ECO:0000259" key="13">
    <source>
        <dbReference type="PROSITE" id="PS50075"/>
    </source>
</evidence>
<feature type="region of interest" description="Disordered" evidence="12">
    <location>
        <begin position="2462"/>
        <end position="2516"/>
    </location>
</feature>
<protein>
    <submittedName>
        <fullName evidence="16">Putative polyketide synthase</fullName>
    </submittedName>
</protein>
<evidence type="ECO:0000256" key="9">
    <source>
        <dbReference type="ARBA" id="ARBA00023268"/>
    </source>
</evidence>
<keyword evidence="4" id="KW-0436">Ligase</keyword>
<dbReference type="SUPFAM" id="SSF51735">
    <property type="entry name" value="NAD(P)-binding Rossmann-fold domains"/>
    <property type="match status" value="2"/>
</dbReference>
<keyword evidence="9" id="KW-0511">Multifunctional enzyme</keyword>
<dbReference type="InterPro" id="IPR020845">
    <property type="entry name" value="AMP-binding_CS"/>
</dbReference>
<dbReference type="InterPro" id="IPR049551">
    <property type="entry name" value="PKS_DH_C"/>
</dbReference>
<dbReference type="InterPro" id="IPR023213">
    <property type="entry name" value="CAT-like_dom_sf"/>
</dbReference>
<dbReference type="Pfam" id="PF08242">
    <property type="entry name" value="Methyltransf_12"/>
    <property type="match status" value="1"/>
</dbReference>
<dbReference type="PANTHER" id="PTHR43775">
    <property type="entry name" value="FATTY ACID SYNTHASE"/>
    <property type="match status" value="1"/>
</dbReference>
<dbReference type="PROSITE" id="PS00012">
    <property type="entry name" value="PHOSPHOPANTETHEINE"/>
    <property type="match status" value="2"/>
</dbReference>
<dbReference type="Pfam" id="PF21089">
    <property type="entry name" value="PKS_DH_N"/>
    <property type="match status" value="1"/>
</dbReference>
<comment type="pathway">
    <text evidence="1">Mycotoxin biosynthesis.</text>
</comment>
<dbReference type="PROSITE" id="PS00606">
    <property type="entry name" value="KS3_1"/>
    <property type="match status" value="1"/>
</dbReference>
<dbReference type="GO" id="GO:0009403">
    <property type="term" value="P:toxin biosynthetic process"/>
    <property type="evidence" value="ECO:0007669"/>
    <property type="project" value="UniProtKB-ARBA"/>
</dbReference>
<dbReference type="InterPro" id="IPR057326">
    <property type="entry name" value="KR_dom"/>
</dbReference>
<dbReference type="InterPro" id="IPR036291">
    <property type="entry name" value="NAD(P)-bd_dom_sf"/>
</dbReference>
<dbReference type="InterPro" id="IPR013968">
    <property type="entry name" value="PKS_KR"/>
</dbReference>
<dbReference type="InterPro" id="IPR006162">
    <property type="entry name" value="Ppantetheine_attach_site"/>
</dbReference>
<dbReference type="PANTHER" id="PTHR43775:SF20">
    <property type="entry name" value="HYBRID PKS-NRPS SYNTHETASE APDA"/>
    <property type="match status" value="1"/>
</dbReference>
<dbReference type="Pfam" id="PF02801">
    <property type="entry name" value="Ketoacyl-synt_C"/>
    <property type="match status" value="1"/>
</dbReference>
<dbReference type="Pfam" id="PF00550">
    <property type="entry name" value="PP-binding"/>
    <property type="match status" value="2"/>
</dbReference>
<dbReference type="InterPro" id="IPR050091">
    <property type="entry name" value="PKS_NRPS_Biosynth_Enz"/>
</dbReference>
<dbReference type="InterPro" id="IPR013217">
    <property type="entry name" value="Methyltransf_12"/>
</dbReference>
<dbReference type="SUPFAM" id="SSF53901">
    <property type="entry name" value="Thiolase-like"/>
    <property type="match status" value="1"/>
</dbReference>
<evidence type="ECO:0000256" key="3">
    <source>
        <dbReference type="ARBA" id="ARBA00022553"/>
    </source>
</evidence>
<proteinExistence type="evidence at transcript level"/>
<dbReference type="Gene3D" id="1.10.1200.10">
    <property type="entry name" value="ACP-like"/>
    <property type="match status" value="2"/>
</dbReference>
<dbReference type="Gene3D" id="3.40.47.10">
    <property type="match status" value="1"/>
</dbReference>
<comment type="similarity">
    <text evidence="10">In the C-terminal section; belongs to the NRP synthetase family.</text>
</comment>
<dbReference type="InterPro" id="IPR042099">
    <property type="entry name" value="ANL_N_sf"/>
</dbReference>
<dbReference type="EMBL" id="KU179911">
    <property type="protein sequence ID" value="ALQ32776.1"/>
    <property type="molecule type" value="mRNA"/>
</dbReference>
<dbReference type="SUPFAM" id="SSF47336">
    <property type="entry name" value="ACP-like"/>
    <property type="match status" value="2"/>
</dbReference>
<dbReference type="GO" id="GO:0032259">
    <property type="term" value="P:methylation"/>
    <property type="evidence" value="ECO:0007669"/>
    <property type="project" value="UniProtKB-KW"/>
</dbReference>
<keyword evidence="3" id="KW-0597">Phosphoprotein</keyword>
<dbReference type="GO" id="GO:0004315">
    <property type="term" value="F:3-oxoacyl-[acyl-carrier-protein] synthase activity"/>
    <property type="evidence" value="ECO:0007669"/>
    <property type="project" value="InterPro"/>
</dbReference>
<dbReference type="PROSITE" id="PS52004">
    <property type="entry name" value="KS3_2"/>
    <property type="match status" value="1"/>
</dbReference>
<dbReference type="CDD" id="cd00833">
    <property type="entry name" value="PKS"/>
    <property type="match status" value="1"/>
</dbReference>
<dbReference type="InterPro" id="IPR001242">
    <property type="entry name" value="Condensation_dom"/>
</dbReference>
<dbReference type="Gene3D" id="3.40.50.12780">
    <property type="entry name" value="N-terminal domain of ligase-like"/>
    <property type="match status" value="1"/>
</dbReference>
<dbReference type="Pfam" id="PF08659">
    <property type="entry name" value="KR"/>
    <property type="match status" value="1"/>
</dbReference>
<dbReference type="Gene3D" id="3.10.129.110">
    <property type="entry name" value="Polyketide synthase dehydratase"/>
    <property type="match status" value="1"/>
</dbReference>
<evidence type="ECO:0000256" key="7">
    <source>
        <dbReference type="ARBA" id="ARBA00022737"/>
    </source>
</evidence>
<dbReference type="CDD" id="cd19532">
    <property type="entry name" value="C_PKS-NRPS"/>
    <property type="match status" value="1"/>
</dbReference>
<dbReference type="InterPro" id="IPR029063">
    <property type="entry name" value="SAM-dependent_MTases_sf"/>
</dbReference>
<dbReference type="SUPFAM" id="SSF56801">
    <property type="entry name" value="Acetyl-CoA synthetase-like"/>
    <property type="match status" value="1"/>
</dbReference>
<dbReference type="InterPro" id="IPR009081">
    <property type="entry name" value="PP-bd_ACP"/>
</dbReference>
<dbReference type="SUPFAM" id="SSF52777">
    <property type="entry name" value="CoA-dependent acyltransferases"/>
    <property type="match status" value="2"/>
</dbReference>
<dbReference type="InterPro" id="IPR036736">
    <property type="entry name" value="ACP-like_sf"/>
</dbReference>
<dbReference type="GO" id="GO:0008168">
    <property type="term" value="F:methyltransferase activity"/>
    <property type="evidence" value="ECO:0007669"/>
    <property type="project" value="UniProtKB-KW"/>
</dbReference>
<evidence type="ECO:0000259" key="14">
    <source>
        <dbReference type="PROSITE" id="PS52004"/>
    </source>
</evidence>
<dbReference type="GO" id="GO:0016491">
    <property type="term" value="F:oxidoreductase activity"/>
    <property type="evidence" value="ECO:0007669"/>
    <property type="project" value="UniProtKB-KW"/>
</dbReference>
<evidence type="ECO:0000256" key="8">
    <source>
        <dbReference type="ARBA" id="ARBA00023002"/>
    </source>
</evidence>
<dbReference type="GO" id="GO:0006633">
    <property type="term" value="P:fatty acid biosynthetic process"/>
    <property type="evidence" value="ECO:0007669"/>
    <property type="project" value="InterPro"/>
</dbReference>
<gene>
    <name evidence="16" type="ORF">Fba_206</name>
</gene>
<sequence length="3931" mass="430062">MPSPGEPIAVIGSACRFPGGASSPSKLWDLLKDPKDCLREFPKDRLNLEAFHNKDGEHHGATDVCNKGYLLEEDSRLFDASFFNVNPAEADGMDPQQRLTLETVYESLEAAGYTIDQMQGSLTSVYLGVMTGDYHDIQSRDPEIINRYHPTGTSKSILSNRVSYYFDLRGPSVTMDTACSSSLAALHFATQSLRSGESTTAIAIGVNLIFDAAGYVAESKLHMLSPTSRSRMWDAGADGYARGEGVASVILKPLSEAIRCGDHIECIVRETGMNSDGRTTGITMPSAAAQSALIRRTYQNAGLDPIKDRPQYFEAHGTGTLAGDPVEARAIRQSFFDDDSTESEDKLYCGSIKTVIGHTEGCAGLAGLLKASLAVQNGMIPPNLLFNTLNPSIKPFYDRLQVPTSPMPWPEVHDGPRRVSLNSFGFGGTNVHAIVENFNPAMVHSRSISEKFVGPLVISAETESSLAKTVEKYAEFLRANPDVNLEDVAFVTQTRRSAFSRRAFFSGNSPDKLLEFLDTAVETSKTGAEIGIQAPSTSSSEPPAILGIFTGQGAQWASMGQTMIQTSSQFRESIQKCQDALRDIPDAPTWSLMDELTASEDNSRIGEAEISQPLCTATQIAIVDVLAASGVQFDAVVGHSSGEIAAVYAAGILSATDAMRIAYYRGLYAKLASGPLDARGSMVAVGLGSEVATAFCDQEQFKGRISLAASNSPSSATISGDEDAILEAKEIFEEQKTFARILKVDTAYHSHHMRACAEPYLESLKACNITVNPPSSNCIWVSSVYGNADMLDDEDDLSALAGQYWIDNMVRPVLFSEALECSLWRAGPFNLSLEIGPHPALKGPASQTMKTALGHVLPYATFLRRGYNDVEAFSGGMGYIWAYLGSHVDFAGYYEAIHGSKASRPKMIKGLPSYTWNHNKIHWKESRISRRYRLADRAPHELLGRRTPDDSEFEIRWRNILRLNELPWIRGHAFQGMALFPTSGYMAMAIQAAMEIAGSRSVKLVEIRDLVIPRALTIEENNPGIESIFSVKKMGGYADENVFYGEFSCHTCPAEVEGTLERNCTGSITIDFGESSSHDLPPRAPGKSGITPVDTQEYYDSLLNIGLNYQGLFRGLKSVERTMGYATTKASWEKSEVGDKYIMHPGPLDVAFHSIIAAMCTPLSGALWAPYLPVKIDRLAIAPNTNYEGVPGEINFDVDTFITETTSNTFRGDVHIISPDGKTGLQAEGLTLKLFTEASSSDDRHMFSKTIWRADLLESSENLDEINPDDQEMALAEAIDRTSLYFIKKTFDHLSDTDIQDWKWFHKAFYKASKETLQETRDGKHPTAQKEWLDDTEDLILEYKHKYPKQADLRLIHAVAENLVGVMTSDTQLLEVMLVDNMLSNLYTDGRAMQPLNRIVAELFQNLSHRYPRLNILEIGAGTGGTTNSVLSAIGNAYGRYTYTDISAGFFEAAKQRFQTHSKRLDYKVLDIENDPTGQGIPEGSQDIVLAANVLHATRNLNKTMANVRKLLKPGGYLIMVEVTGHYLQMMFLMGGLPGWWLGVDEGRARGPGIGLTEWDEILRDTGFTGADKYVTDLPDSLKHVCSVTVSQAADDRVTMLQEPLSFLDEIPLEQRLLVIGGKTLPISRVVKSIQRLASRVADQVMTVDSIDALSEKHLSSDTSVICLTELENPIFSTAITPERLQNLQSLFSRSSHVLWLTASRLDVNPYANMTIGLGRAIINELPQLNLQFLDLPKASSVDAKMVVEAFLKLKLGKSSAFTKSPMLWTTEPEILFRDGLVQIPRVVPDEERNNRLNAHRRRITKEVSLSETEIVVSATEGGLCLEEKVPWAKTLTADDAVGIQVEQSLSLPFCGDAPRVLCVGRSQDQVVMSITPRHSSTVSVPASETFVIPETEMSSGFLAGMVNKLTASLILSSISSSVISLEDGSVLIYGASPDLRNALEVQTSHKLVFASSEAQPDSIFIHPRASIRTIQHLLPRSIRHVVNPSEDCNSKIKQHLSHLFEPIKFKPSLLLASNAAQLLETAYMVNGQTHLSSTPTSVKVQDIASLPTFSLTSGTIVDWTNPDPVTVTIRPISGQGLFSPEKTYLMVGLVSDFGRSLCRWMVENGAKYIVLTSRRAQVDQLWLHEMQDLGAVVKVYPMDVSKRESVQAVCDTITKELPPVGGVCNGALVLKDQLFVKMKPGALSDVFAPKVDGTIHLNDIFSEPTLDFFILFSSMSSVVGNAGQSNYNAASLFQAAIAQQRRERGLAASVMSLGMVADVGYIAAKGPSLMERLKKAFYMPISESDAHQIFAEAVAASKPQGTDDDTIEMVSGIQPFNYTSSTKARPPWVNNPRFSHFVREEEGSKDVDAARGSQSNIRILERLEAAGSEEEAAAALLVAFRAKVETMLQMTPDSLNVEASLLDVGVDSLLAVEIRSWFLKEVHVDVPVLKTLSGDNAKDICADAANKYLSAKMQETKVESDDASKSDSAANSSGTGASSVDGSSTPVGSGQATPPSTVGGSENQEEAKQERVLERVEKLSYAQSRLWFLSQFSKDRTSYNCVYVYKATGTIQLARLRRAIPTVAYHHDSLRTCFFARPGSGEPVQGLLATGRDCLKLVKDEDGHALDREIEAWRNHVWKLSDGDILRVILVTHGPEERSIIIAYHHIAMDGVSMHLFLRDLNAVYMGHKLDPSSKQYMDVSAEERIGIQSGRMDSRISYWKDLHTPPAEALPLFQFSRVKSRPIPKTYQNVESLVDIGSQLSDQVKRASQSLRITPFYFYLAALQTLFSRLLVVEDICIGVTDANRTESSLQTIGFFLNLLPLRFSVKKDDKFSNLIKRTAENYRTAQANMGVPFDVILDKANVPRESTSTPLFQVAMNYRQGNFSKVPLGGSTLEFKDGFDAQSPYDLAFSITPNNDTTYVQIVAREDLYAKEGTDTLLSAYLALLKDASSDVTKTLESYNVYDTQLVDKALSLGYGEVVDYGWPSTLTEKVDEVIKSNPQCVAIKDAETEMTYSELDGQVKSLASILQSQVPAGSSVAVLCEPTVSWVISMLAVIRSGLVYVPLDGKVPDERLSSILEAVAPGLTLCETATKERAQELSTRVPILSLADVPLASEGVPDVNMERVNEATFILFTSGSTGTPKGIKLSSRGIINYVATKSSKLSLNREIVLQQSALGFDMSLAQAFIALTLGGTLVITPSASRGDPLALGKLMADEEVTFTLGTPTEYLMLIRHGGEAVKVLRPWRNATSGGESITSQLKTAFKMLQHPPTLTDCYGPTEISCCATIQTVDLDGGEDDSVYLSVGPANPNTSIYIVDKHGCSVSEGLPGEICVGGVGVALCYLDNEATYQNFVANPFATEEHKARGWTSIYRTGDKGLIRADGCLQFMGRMDGDTTVKLRGLRVDLDDVANVMLQQFNEFLEEVIVTVRGDPAFLVAHVVLAPSTSNRQDLQGFANALSLPQYMKPALIIPLDKLPLNSSGKVDRRAVAVLPLPTLPSASSGTSKVTSERKPTLVEGELRLIWNNVLSQAGLVASTRLDPDTDFFHVGGNSLLLVKLRSAIQISMGVTLSLSDMYRSSTLSGMASLVAQQQSSDYVPEKIDWEVETALPRSITLNYSPDATPAKTNDGLEILMTGSTSFLGGRILASLLDHPSVARIHCIAIDPESEVNHFEDDRLTLYHGNLSEPILGLRKDTYQTLQATVDIIILAGSQGHCLNNYSTLRAPNVESTRQMGLFALLRRIPIHFISSNRVTLLYTVADAALSPVSVRDHQPPTDGSEGFTAAKWAGEVFLEKLSVAAASLPVTIHRPCAIVGDKAPIEDALNALLRYSKLIGGVPRVSSLNVKGYFDFLPVTDVANSFAKFVTSSQCPRSGVTFQHYSSGVKVQPSEFAAYMQKTYGGEFRELELENWIEEARTEGIEELIVLYLQTIVERGETITFPYMGSTE</sequence>
<feature type="domain" description="Ketosynthase family 3 (KS3)" evidence="14">
    <location>
        <begin position="5"/>
        <end position="437"/>
    </location>
</feature>
<reference evidence="16" key="1">
    <citation type="submission" date="2015-11" db="EMBL/GenBank/DDBJ databases">
        <title>Insights into natural products biosynthesis from analysis of 490 polyketide synthases from Fusarium.</title>
        <authorList>
            <person name="Brown D.W."/>
            <person name="Proctor R.H."/>
        </authorList>
    </citation>
    <scope>NUCLEOTIDE SEQUENCE</scope>
    <source>
        <strain evidence="16">NRRL 25539</strain>
    </source>
</reference>
<organism evidence="16">
    <name type="scientific">Fusarium babinda</name>
    <dbReference type="NCBI Taxonomy" id="48486"/>
    <lineage>
        <taxon>Eukaryota</taxon>
        <taxon>Fungi</taxon>
        <taxon>Dikarya</taxon>
        <taxon>Ascomycota</taxon>
        <taxon>Pezizomycotina</taxon>
        <taxon>Sordariomycetes</taxon>
        <taxon>Hypocreomycetidae</taxon>
        <taxon>Hypocreales</taxon>
        <taxon>Nectriaceae</taxon>
        <taxon>Fusarium</taxon>
        <taxon>Fusarium babinda species complex</taxon>
    </lineage>
</organism>
<feature type="active site" description="Proton donor; for dehydratase activity" evidence="11">
    <location>
        <position position="1149"/>
    </location>
</feature>
<feature type="active site" description="Proton acceptor; for dehydratase activity" evidence="11">
    <location>
        <position position="972"/>
    </location>
</feature>
<dbReference type="InterPro" id="IPR020841">
    <property type="entry name" value="PKS_Beta-ketoAc_synthase_dom"/>
</dbReference>
<dbReference type="PROSITE" id="PS52019">
    <property type="entry name" value="PKS_MFAS_DH"/>
    <property type="match status" value="1"/>
</dbReference>
<dbReference type="Pfam" id="PF16197">
    <property type="entry name" value="KAsynt_C_assoc"/>
    <property type="match status" value="1"/>
</dbReference>
<dbReference type="SMART" id="SM00825">
    <property type="entry name" value="PKS_KS"/>
    <property type="match status" value="1"/>
</dbReference>
<dbReference type="InterPro" id="IPR049900">
    <property type="entry name" value="PKS_mFAS_DH"/>
</dbReference>
<dbReference type="InterPro" id="IPR016036">
    <property type="entry name" value="Malonyl_transacylase_ACP-bd"/>
</dbReference>
<dbReference type="Pfam" id="PF00109">
    <property type="entry name" value="ketoacyl-synt"/>
    <property type="match status" value="1"/>
</dbReference>
<dbReference type="InterPro" id="IPR014031">
    <property type="entry name" value="Ketoacyl_synth_C"/>
</dbReference>
<dbReference type="InterPro" id="IPR049552">
    <property type="entry name" value="PKS_DH_N"/>
</dbReference>
<evidence type="ECO:0000313" key="16">
    <source>
        <dbReference type="EMBL" id="ALQ32776.1"/>
    </source>
</evidence>
<dbReference type="SMART" id="SM00822">
    <property type="entry name" value="PKS_KR"/>
    <property type="match status" value="1"/>
</dbReference>
<dbReference type="Pfam" id="PF00668">
    <property type="entry name" value="Condensation"/>
    <property type="match status" value="1"/>
</dbReference>
<evidence type="ECO:0000256" key="4">
    <source>
        <dbReference type="ARBA" id="ARBA00022598"/>
    </source>
</evidence>
<dbReference type="Pfam" id="PF00501">
    <property type="entry name" value="AMP-binding"/>
    <property type="match status" value="1"/>
</dbReference>
<dbReference type="Gene3D" id="3.30.300.30">
    <property type="match status" value="1"/>
</dbReference>
<dbReference type="SMART" id="SM00823">
    <property type="entry name" value="PKS_PP"/>
    <property type="match status" value="2"/>
</dbReference>
<evidence type="ECO:0000256" key="5">
    <source>
        <dbReference type="ARBA" id="ARBA00022603"/>
    </source>
</evidence>
<dbReference type="InterPro" id="IPR018201">
    <property type="entry name" value="Ketoacyl_synth_AS"/>
</dbReference>
<feature type="domain" description="Carrier" evidence="13">
    <location>
        <begin position="2376"/>
        <end position="2453"/>
    </location>
</feature>
<name>A0A0U2TS29_9HYPO</name>
<dbReference type="Pfam" id="PF00698">
    <property type="entry name" value="Acyl_transf_1"/>
    <property type="match status" value="1"/>
</dbReference>
<evidence type="ECO:0000259" key="15">
    <source>
        <dbReference type="PROSITE" id="PS52019"/>
    </source>
</evidence>
<keyword evidence="5" id="KW-0489">Methyltransferase</keyword>
<dbReference type="InterPro" id="IPR014030">
    <property type="entry name" value="Ketoacyl_synth_N"/>
</dbReference>
<dbReference type="Pfam" id="PF14765">
    <property type="entry name" value="PS-DH"/>
    <property type="match status" value="1"/>
</dbReference>
<evidence type="ECO:0000256" key="2">
    <source>
        <dbReference type="ARBA" id="ARBA00022450"/>
    </source>
</evidence>
<dbReference type="InterPro" id="IPR016039">
    <property type="entry name" value="Thiolase-like"/>
</dbReference>
<dbReference type="SUPFAM" id="SSF55048">
    <property type="entry name" value="Probable ACP-binding domain of malonyl-CoA ACP transacylase"/>
    <property type="match status" value="1"/>
</dbReference>
<keyword evidence="6" id="KW-0808">Transferase</keyword>
<dbReference type="InterPro" id="IPR016035">
    <property type="entry name" value="Acyl_Trfase/lysoPLipase"/>
</dbReference>
<dbReference type="GO" id="GO:0031177">
    <property type="term" value="F:phosphopantetheine binding"/>
    <property type="evidence" value="ECO:0007669"/>
    <property type="project" value="InterPro"/>
</dbReference>
<dbReference type="PROSITE" id="PS50075">
    <property type="entry name" value="CARRIER"/>
    <property type="match status" value="2"/>
</dbReference>
<dbReference type="InterPro" id="IPR042104">
    <property type="entry name" value="PKS_dehydratase_sf"/>
</dbReference>
<keyword evidence="2" id="KW-0596">Phosphopantetheine</keyword>
<evidence type="ECO:0000256" key="12">
    <source>
        <dbReference type="SAM" id="MobiDB-lite"/>
    </source>
</evidence>
<dbReference type="Pfam" id="PF07993">
    <property type="entry name" value="NAD_binding_4"/>
    <property type="match status" value="1"/>
</dbReference>
<dbReference type="InterPro" id="IPR020806">
    <property type="entry name" value="PKS_PP-bd"/>
</dbReference>
<feature type="region of interest" description="N-terminal hotdog fold" evidence="11">
    <location>
        <begin position="940"/>
        <end position="1075"/>
    </location>
</feature>
<dbReference type="InterPro" id="IPR032821">
    <property type="entry name" value="PKS_assoc"/>
</dbReference>
<feature type="compositionally biased region" description="Polar residues" evidence="12">
    <location>
        <begin position="2485"/>
        <end position="2507"/>
    </location>
</feature>